<evidence type="ECO:0000313" key="3">
    <source>
        <dbReference type="Proteomes" id="UP000789572"/>
    </source>
</evidence>
<name>A0A9N9DC60_9GLOM</name>
<accession>A0A9N9DC60</accession>
<dbReference type="OrthoDB" id="2477600at2759"/>
<organism evidence="2 3">
    <name type="scientific">Paraglomus occultum</name>
    <dbReference type="NCBI Taxonomy" id="144539"/>
    <lineage>
        <taxon>Eukaryota</taxon>
        <taxon>Fungi</taxon>
        <taxon>Fungi incertae sedis</taxon>
        <taxon>Mucoromycota</taxon>
        <taxon>Glomeromycotina</taxon>
        <taxon>Glomeromycetes</taxon>
        <taxon>Paraglomerales</taxon>
        <taxon>Paraglomeraceae</taxon>
        <taxon>Paraglomus</taxon>
    </lineage>
</organism>
<evidence type="ECO:0000313" key="2">
    <source>
        <dbReference type="EMBL" id="CAG8629807.1"/>
    </source>
</evidence>
<protein>
    <submittedName>
        <fullName evidence="2">7808_t:CDS:1</fullName>
    </submittedName>
</protein>
<sequence length="300" mass="34653">MLISQKLTEECKKLLPVSYSLPDSLCTLKERSKATFKAALHHIHLCINKDCDLLPKSTEHNLGNISKLYFTNSFNTHPVLESEQREWVYPTLETDIFLPKKKLAASFSIPTPTEELRILANSTEKTFAHFNKVESNIARATYYFYRYLRAFMLAARDNDELIGLSKKQALEKMIKTTNDIHTLARIITYFKLEMKFKISLKQIHINYNQFYYPEAEDFLIKHLKISIPEQYDDSLFIQNPDTSTSQEVDKNTSIPPKETSNSSKQKPKLQPITLLLNYKNPNTSNTCGYALMALKQAQLL</sequence>
<comment type="caution">
    <text evidence="2">The sequence shown here is derived from an EMBL/GenBank/DDBJ whole genome shotgun (WGS) entry which is preliminary data.</text>
</comment>
<gene>
    <name evidence="2" type="ORF">POCULU_LOCUS8833</name>
</gene>
<keyword evidence="3" id="KW-1185">Reference proteome</keyword>
<proteinExistence type="predicted"/>
<dbReference type="AlphaFoldDB" id="A0A9N9DC60"/>
<reference evidence="2" key="1">
    <citation type="submission" date="2021-06" db="EMBL/GenBank/DDBJ databases">
        <authorList>
            <person name="Kallberg Y."/>
            <person name="Tangrot J."/>
            <person name="Rosling A."/>
        </authorList>
    </citation>
    <scope>NUCLEOTIDE SEQUENCE</scope>
    <source>
        <strain evidence="2">IA702</strain>
    </source>
</reference>
<dbReference type="Proteomes" id="UP000789572">
    <property type="component" value="Unassembled WGS sequence"/>
</dbReference>
<evidence type="ECO:0000256" key="1">
    <source>
        <dbReference type="SAM" id="MobiDB-lite"/>
    </source>
</evidence>
<dbReference type="EMBL" id="CAJVPJ010002811">
    <property type="protein sequence ID" value="CAG8629807.1"/>
    <property type="molecule type" value="Genomic_DNA"/>
</dbReference>
<feature type="region of interest" description="Disordered" evidence="1">
    <location>
        <begin position="238"/>
        <end position="267"/>
    </location>
</feature>
<feature type="compositionally biased region" description="Polar residues" evidence="1">
    <location>
        <begin position="238"/>
        <end position="264"/>
    </location>
</feature>